<evidence type="ECO:0000313" key="2">
    <source>
        <dbReference type="Proteomes" id="UP000017247"/>
    </source>
</evidence>
<comment type="caution">
    <text evidence="1">The sequence shown here is derived from an EMBL/GenBank/DDBJ whole genome shotgun (WGS) entry which is preliminary data.</text>
</comment>
<reference evidence="1" key="1">
    <citation type="submission" date="2013-09" db="EMBL/GenBank/DDBJ databases">
        <title>Draft Genome Sequence of five Lactobacillus helveticus strains CIRM-BIA 101T, 103, 104, 951 and 953 isolated from milk product.</title>
        <authorList>
            <person name="Valence F."/>
            <person name="Chuat V."/>
            <person name="Ma L."/>
            <person name="Creno S."/>
            <person name="Falentin H."/>
            <person name="Lortal S."/>
            <person name="Bizet C."/>
            <person name="Clermont D."/>
            <person name="Loux V."/>
            <person name="Bouchier C."/>
            <person name="Cousin S."/>
        </authorList>
    </citation>
    <scope>NUCLEOTIDE SEQUENCE [LARGE SCALE GENOMIC DNA]</scope>
    <source>
        <strain evidence="1">CIRM-BIA 104</strain>
    </source>
</reference>
<dbReference type="AlphaFoldDB" id="U6FCW0"/>
<dbReference type="Proteomes" id="UP000017247">
    <property type="component" value="Unassembled WGS sequence"/>
</dbReference>
<accession>U6FCW0</accession>
<dbReference type="HOGENOM" id="CLU_3418985_0_0_9"/>
<organism evidence="1 2">
    <name type="scientific">Lactobacillus helveticus CIRM-BIA 104</name>
    <dbReference type="NCBI Taxonomy" id="1226333"/>
    <lineage>
        <taxon>Bacteria</taxon>
        <taxon>Bacillati</taxon>
        <taxon>Bacillota</taxon>
        <taxon>Bacilli</taxon>
        <taxon>Lactobacillales</taxon>
        <taxon>Lactobacillaceae</taxon>
        <taxon>Lactobacillus</taxon>
    </lineage>
</organism>
<gene>
    <name evidence="1" type="ORF">LHCIRMBIA104_00158</name>
</gene>
<dbReference type="EMBL" id="CBUL010000139">
    <property type="protein sequence ID" value="CDI60880.1"/>
    <property type="molecule type" value="Genomic_DNA"/>
</dbReference>
<name>U6FCW0_LACHE</name>
<proteinExistence type="predicted"/>
<protein>
    <submittedName>
        <fullName evidence="1">Uncharacterized protein</fullName>
    </submittedName>
</protein>
<sequence length="25" mass="3054">MKKLKIFIIISLMMLFWVWPKSVSN</sequence>
<evidence type="ECO:0000313" key="1">
    <source>
        <dbReference type="EMBL" id="CDI60880.1"/>
    </source>
</evidence>